<dbReference type="PANTHER" id="PTHR43537:SF5">
    <property type="entry name" value="UXU OPERON TRANSCRIPTIONAL REGULATOR"/>
    <property type="match status" value="1"/>
</dbReference>
<keyword evidence="3" id="KW-0804">Transcription</keyword>
<dbReference type="SUPFAM" id="SSF46785">
    <property type="entry name" value="Winged helix' DNA-binding domain"/>
    <property type="match status" value="1"/>
</dbReference>
<protein>
    <submittedName>
        <fullName evidence="5">GntR family transcriptional repressor for pyruvate dehydrogenase complex</fullName>
    </submittedName>
</protein>
<keyword evidence="2" id="KW-0238">DNA-binding</keyword>
<gene>
    <name evidence="5" type="ORF">HNQ09_002122</name>
</gene>
<dbReference type="Gene3D" id="1.20.120.530">
    <property type="entry name" value="GntR ligand-binding domain-like"/>
    <property type="match status" value="1"/>
</dbReference>
<dbReference type="Gene3D" id="1.10.10.10">
    <property type="entry name" value="Winged helix-like DNA-binding domain superfamily/Winged helix DNA-binding domain"/>
    <property type="match status" value="1"/>
</dbReference>
<dbReference type="AlphaFoldDB" id="A0A7W8LQF4"/>
<dbReference type="CDD" id="cd07377">
    <property type="entry name" value="WHTH_GntR"/>
    <property type="match status" value="1"/>
</dbReference>
<feature type="domain" description="HTH gntR-type" evidence="4">
    <location>
        <begin position="8"/>
        <end position="76"/>
    </location>
</feature>
<dbReference type="Pfam" id="PF00392">
    <property type="entry name" value="GntR"/>
    <property type="match status" value="1"/>
</dbReference>
<dbReference type="InterPro" id="IPR008920">
    <property type="entry name" value="TF_FadR/GntR_C"/>
</dbReference>
<dbReference type="SMART" id="SM00345">
    <property type="entry name" value="HTH_GNTR"/>
    <property type="match status" value="1"/>
</dbReference>
<evidence type="ECO:0000256" key="2">
    <source>
        <dbReference type="ARBA" id="ARBA00023125"/>
    </source>
</evidence>
<evidence type="ECO:0000256" key="3">
    <source>
        <dbReference type="ARBA" id="ARBA00023163"/>
    </source>
</evidence>
<evidence type="ECO:0000313" key="5">
    <source>
        <dbReference type="EMBL" id="MBB5234679.1"/>
    </source>
</evidence>
<evidence type="ECO:0000313" key="6">
    <source>
        <dbReference type="Proteomes" id="UP000525389"/>
    </source>
</evidence>
<keyword evidence="6" id="KW-1185">Reference proteome</keyword>
<comment type="caution">
    <text evidence="5">The sequence shown here is derived from an EMBL/GenBank/DDBJ whole genome shotgun (WGS) entry which is preliminary data.</text>
</comment>
<keyword evidence="1" id="KW-0805">Transcription regulation</keyword>
<dbReference type="PROSITE" id="PS50949">
    <property type="entry name" value="HTH_GNTR"/>
    <property type="match status" value="1"/>
</dbReference>
<dbReference type="InterPro" id="IPR000524">
    <property type="entry name" value="Tscrpt_reg_HTH_GntR"/>
</dbReference>
<sequence length="243" mass="26340">MPSVIRKVKLSDTVANELLLLIRNGTYPSGTRLPPERELSARFGVSRASLRDAFRQLELLGQVEVRQGDGTYVRSPNAQTLSLPFRGLLSGSPQAALDLLEFRLLLEPEVAALAARRAAAGHAPAFELALNQQREAAARGLRLSKEDLQFHQLVAQTAGNPVILEVLALLRSLLSDLRTTALTGHLPELTIAQHGRIAQAILANDPERARTAMFDHLTAVVETSALKPTAQDRSSRPAGEVTL</sequence>
<dbReference type="InterPro" id="IPR036388">
    <property type="entry name" value="WH-like_DNA-bd_sf"/>
</dbReference>
<dbReference type="GO" id="GO:0003700">
    <property type="term" value="F:DNA-binding transcription factor activity"/>
    <property type="evidence" value="ECO:0007669"/>
    <property type="project" value="InterPro"/>
</dbReference>
<dbReference type="SMART" id="SM00895">
    <property type="entry name" value="FCD"/>
    <property type="match status" value="1"/>
</dbReference>
<dbReference type="Proteomes" id="UP000525389">
    <property type="component" value="Unassembled WGS sequence"/>
</dbReference>
<keyword evidence="5" id="KW-0670">Pyruvate</keyword>
<dbReference type="InterPro" id="IPR011711">
    <property type="entry name" value="GntR_C"/>
</dbReference>
<reference evidence="5 6" key="1">
    <citation type="submission" date="2020-08" db="EMBL/GenBank/DDBJ databases">
        <title>Genomic Encyclopedia of Type Strains, Phase IV (KMG-IV): sequencing the most valuable type-strain genomes for metagenomic binning, comparative biology and taxonomic classification.</title>
        <authorList>
            <person name="Goeker M."/>
        </authorList>
    </citation>
    <scope>NUCLEOTIDE SEQUENCE [LARGE SCALE GENOMIC DNA]</scope>
    <source>
        <strain evidence="5 6">DSM 101791</strain>
    </source>
</reference>
<dbReference type="InterPro" id="IPR036390">
    <property type="entry name" value="WH_DNA-bd_sf"/>
</dbReference>
<organism evidence="5 6">
    <name type="scientific">Deinococcus budaensis</name>
    <dbReference type="NCBI Taxonomy" id="1665626"/>
    <lineage>
        <taxon>Bacteria</taxon>
        <taxon>Thermotogati</taxon>
        <taxon>Deinococcota</taxon>
        <taxon>Deinococci</taxon>
        <taxon>Deinococcales</taxon>
        <taxon>Deinococcaceae</taxon>
        <taxon>Deinococcus</taxon>
    </lineage>
</organism>
<dbReference type="EMBL" id="JACHFN010000007">
    <property type="protein sequence ID" value="MBB5234679.1"/>
    <property type="molecule type" value="Genomic_DNA"/>
</dbReference>
<dbReference type="RefSeq" id="WP_184028824.1">
    <property type="nucleotide sequence ID" value="NZ_JACHFN010000007.1"/>
</dbReference>
<dbReference type="GO" id="GO:0003677">
    <property type="term" value="F:DNA binding"/>
    <property type="evidence" value="ECO:0007669"/>
    <property type="project" value="UniProtKB-KW"/>
</dbReference>
<evidence type="ECO:0000259" key="4">
    <source>
        <dbReference type="PROSITE" id="PS50949"/>
    </source>
</evidence>
<proteinExistence type="predicted"/>
<dbReference type="SUPFAM" id="SSF48008">
    <property type="entry name" value="GntR ligand-binding domain-like"/>
    <property type="match status" value="1"/>
</dbReference>
<dbReference type="PRINTS" id="PR00035">
    <property type="entry name" value="HTHGNTR"/>
</dbReference>
<accession>A0A7W8LQF4</accession>
<dbReference type="PANTHER" id="PTHR43537">
    <property type="entry name" value="TRANSCRIPTIONAL REGULATOR, GNTR FAMILY"/>
    <property type="match status" value="1"/>
</dbReference>
<name>A0A7W8LQF4_9DEIO</name>
<evidence type="ECO:0000256" key="1">
    <source>
        <dbReference type="ARBA" id="ARBA00023015"/>
    </source>
</evidence>
<dbReference type="Pfam" id="PF07729">
    <property type="entry name" value="FCD"/>
    <property type="match status" value="1"/>
</dbReference>